<dbReference type="Proteomes" id="UP000254875">
    <property type="component" value="Unassembled WGS sequence"/>
</dbReference>
<dbReference type="EMBL" id="QHKS01000005">
    <property type="protein sequence ID" value="RDK03064.1"/>
    <property type="molecule type" value="Genomic_DNA"/>
</dbReference>
<comment type="caution">
    <text evidence="1">The sequence shown here is derived from an EMBL/GenBank/DDBJ whole genome shotgun (WGS) entry which is preliminary data.</text>
</comment>
<keyword evidence="2" id="KW-1185">Reference proteome</keyword>
<reference evidence="2" key="1">
    <citation type="submission" date="2018-05" db="EMBL/GenBank/DDBJ databases">
        <authorList>
            <person name="Feng T."/>
        </authorList>
    </citation>
    <scope>NUCLEOTIDE SEQUENCE [LARGE SCALE GENOMIC DNA]</scope>
    <source>
        <strain evidence="2">S27</strain>
    </source>
</reference>
<protein>
    <submittedName>
        <fullName evidence="1">Uncharacterized protein</fullName>
    </submittedName>
</protein>
<evidence type="ECO:0000313" key="1">
    <source>
        <dbReference type="EMBL" id="RDK03064.1"/>
    </source>
</evidence>
<evidence type="ECO:0000313" key="2">
    <source>
        <dbReference type="Proteomes" id="UP000254875"/>
    </source>
</evidence>
<gene>
    <name evidence="1" type="ORF">DLM46_09190</name>
</gene>
<proteinExistence type="predicted"/>
<dbReference type="AlphaFoldDB" id="A0A370NBU1"/>
<accession>A0A370NBU1</accession>
<name>A0A370NBU1_9BURK</name>
<organism evidence="1 2">
    <name type="scientific">Paraburkholderia lacunae</name>
    <dbReference type="NCBI Taxonomy" id="2211104"/>
    <lineage>
        <taxon>Bacteria</taxon>
        <taxon>Pseudomonadati</taxon>
        <taxon>Pseudomonadota</taxon>
        <taxon>Betaproteobacteria</taxon>
        <taxon>Burkholderiales</taxon>
        <taxon>Burkholderiaceae</taxon>
        <taxon>Paraburkholderia</taxon>
    </lineage>
</organism>
<sequence>MVRRGYDPQQRQQARDQECRDLTGDGRIAHEQASVSGQRYNAEFASCPNDEEAHLPDGLLKRMAQQTVQLTRREIAKSGPPSSEGAE</sequence>